<evidence type="ECO:0000259" key="4">
    <source>
        <dbReference type="Pfam" id="PF05378"/>
    </source>
</evidence>
<dbReference type="PANTHER" id="PTHR11365:SF2">
    <property type="entry name" value="5-OXOPROLINASE"/>
    <property type="match status" value="1"/>
</dbReference>
<dbReference type="GO" id="GO:0006749">
    <property type="term" value="P:glutathione metabolic process"/>
    <property type="evidence" value="ECO:0007669"/>
    <property type="project" value="TreeGrafter"/>
</dbReference>
<dbReference type="Proteomes" id="UP000572817">
    <property type="component" value="Unassembled WGS sequence"/>
</dbReference>
<evidence type="ECO:0000256" key="1">
    <source>
        <dbReference type="ARBA" id="ARBA00010403"/>
    </source>
</evidence>
<feature type="domain" description="Hydantoinase B/oxoprolinase" evidence="3">
    <location>
        <begin position="734"/>
        <end position="1263"/>
    </location>
</feature>
<keyword evidence="6" id="KW-1185">Reference proteome</keyword>
<dbReference type="Pfam" id="PF05378">
    <property type="entry name" value="Hydant_A_N"/>
    <property type="match status" value="1"/>
</dbReference>
<feature type="domain" description="Hydantoinase/oxoprolinase N-terminal" evidence="4">
    <location>
        <begin position="9"/>
        <end position="219"/>
    </location>
</feature>
<dbReference type="PANTHER" id="PTHR11365">
    <property type="entry name" value="5-OXOPROLINASE RELATED"/>
    <property type="match status" value="1"/>
</dbReference>
<dbReference type="EMBL" id="WWBZ02000073">
    <property type="protein sequence ID" value="KAF4302305.1"/>
    <property type="molecule type" value="Genomic_DNA"/>
</dbReference>
<dbReference type="OrthoDB" id="3643at2759"/>
<dbReference type="Pfam" id="PF01968">
    <property type="entry name" value="Hydantoinase_A"/>
    <property type="match status" value="1"/>
</dbReference>
<dbReference type="Gene3D" id="3.80.10.10">
    <property type="entry name" value="Ribonuclease Inhibitor"/>
    <property type="match status" value="1"/>
</dbReference>
<sequence length="1874" mass="205456">MASPPSVSITIDRGGTFCDVWAHTADGKEIVFKLLSVDPTSYPDAPTEGIRRVLEHVTGQNIPKGQPIDGSLIDSVRVGTTVATNALLERKGEAFALLTTEGFRDICRIGDQTRPKLFELNIRKPGVLYSKVVEVAERVTVEDYVLNPHPAKIDLSDPDLVKTASGEVIRVLQRLSHEVVREQLEQLYSEGFRSLAICFLHSYLFPDHEQQVAEIARQVGFDFISLSSELSPNIKILHRTTSACADAYLSPTVRKYVDGFISGFSVLPKRVDFMQSDGGLSAASKFTGLKAILSGPAGGVVAISRTCYDPAEGTPVIGFDMGGTSTDVSRFDKMFEHVFDTTISGTTITSPMLDVKTVAAGGGSILSWRNGLFVVGPESAGAHPGPASYRKGGPLTITDANLFLGRLVPGRFPSIFGPQANEPLDVDIVEQKFHELTAEINSTLEVKMTAEEVASGFLAMANETMSRPIRNITEARGFAISKHNLASFGGAGGQHACAIARILGMPRIIIHKYSSILSAYGIGLADVVAETAVPAAYVFSNEALATVLAKFEALKSKTTQELISQGVQTGFVDHECYLSMRYEGSDTNLSILQPPDNDFQTTFVEAHRREFAFELANRPIVVDAVRVRGIGKSRDSAVSRSSIFQELSDIGVGRLLKDPDTKKVFIDGKWLDVPVYELSDLPEESVFLGPALVIDNTQTILVATDCKVSVLNSHVVIDLPEKEAAGSGADSTINPVELSTFASRFMSIAEQMGNTLQRTSISTSIKERLDFSCALFTPDGKLVANAPHIPVHLGSMQFAIQYQHSLWEGKLQSGDVLLTNHPECGGTHLPDLTVVTPVFADGQLIFYVASRGHHTDIGGIGITSMIPDSKFLWQEGLAIRSLKIVSGGTFDEASVRKAFADVADKPGCSATRRVNDNISDLKAQIAANQRGITLLQAMCAESGIARVQKYMYGIQANAELAVRTLLKRIAAHHPTPLTATDYYDDGTPVALRVTIDAGTGGAVFDFAGTGAQTLGNMNAPLSITHSAVIYALRCLVDLAIPLNQGCLAPIAIRVPQRSILHPSPLVAVCGSTIASQRVADVILRCFRACAASQGCANSFGWGLGGKDPATGVVAAGWNYGEALGGGSGAGPGWRGADAVQVHSTNTKTTDVEVIERRTPVVVRQYRVREGTGGRGRWRGGDGVVREVEARVPLRFSILSERRVYSPYGLEGGGDGSVGKNYWIRRDEEGREEWISLGGKAVVDVGPGERVMICTPGGGGWGTPADDDKHVGDSTFAASNQNTTVVLTMKVPFHLLICLQLLLLFGGFVAAFPDPNILPSIFSRQKRPTLFTPQTDCKKWLRENDRAILYPYGRNGTANGAEALSKCIQSAAAAAHRHKFSDIFIVFPNIGSVEDDQQQHLERIVDALPGPLTVRFPSDRRSWPRKQRFEMWRPAKNPRKLQVCPYYHQDFDLPAWKDWRRRPLAPPTFIECGAATVETHVNYNGYGNRPLTDLYRHMKTCADVQALSLSILARGCVIDWEAPFSFDFQRRDIFPSTLENLTISGYHWDDKAYGSLNQAEAWRNAMNWVSLKRLDIDRPPQSFLDTLSGRLPNLESLTIRPHSSPSGTEHTFCSFDERAKSMRQNYTSFITSMPPLQELHLSGMGEHLDLEPILAVHGSSLRNLTIHELEGDCAYETGNATWTRPHLGVGAIQTINRMAPNLRALTVDLYRNAMYLPHSEIDAIAKLPNLEELTLHFDLENPRRKYISRTCMILGPNRHKERKLHCAKYELLEPRITPADPWDIIDRLRRPDGKSVEKLTVVVGNYDRFEGSIGLPVHFYMDPNQPYMYECRAGDVSCETFGDWNSTEKDNYTKAPPAYIEEWELWGGEEIRDEL</sequence>
<name>A0A8H4MYM4_9PEZI</name>
<comment type="similarity">
    <text evidence="1">Belongs to the oxoprolinase family.</text>
</comment>
<dbReference type="GO" id="GO:0005829">
    <property type="term" value="C:cytosol"/>
    <property type="evidence" value="ECO:0007669"/>
    <property type="project" value="TreeGrafter"/>
</dbReference>
<dbReference type="SUPFAM" id="SSF52047">
    <property type="entry name" value="RNI-like"/>
    <property type="match status" value="1"/>
</dbReference>
<comment type="caution">
    <text evidence="5">The sequence shown here is derived from an EMBL/GenBank/DDBJ whole genome shotgun (WGS) entry which is preliminary data.</text>
</comment>
<dbReference type="GO" id="GO:0017168">
    <property type="term" value="F:5-oxoprolinase (ATP-hydrolyzing) activity"/>
    <property type="evidence" value="ECO:0007669"/>
    <property type="project" value="TreeGrafter"/>
</dbReference>
<reference evidence="5" key="1">
    <citation type="submission" date="2020-04" db="EMBL/GenBank/DDBJ databases">
        <title>Genome Assembly and Annotation of Botryosphaeria dothidea sdau 11-99, a Latent Pathogen of Apple Fruit Ring Rot in China.</title>
        <authorList>
            <person name="Yu C."/>
            <person name="Diao Y."/>
            <person name="Lu Q."/>
            <person name="Zhao J."/>
            <person name="Cui S."/>
            <person name="Peng C."/>
            <person name="He B."/>
            <person name="Liu H."/>
        </authorList>
    </citation>
    <scope>NUCLEOTIDE SEQUENCE [LARGE SCALE GENOMIC DNA]</scope>
    <source>
        <strain evidence="5">Sdau11-99</strain>
    </source>
</reference>
<evidence type="ECO:0000259" key="2">
    <source>
        <dbReference type="Pfam" id="PF01968"/>
    </source>
</evidence>
<evidence type="ECO:0000259" key="3">
    <source>
        <dbReference type="Pfam" id="PF02538"/>
    </source>
</evidence>
<organism evidence="5 6">
    <name type="scientific">Botryosphaeria dothidea</name>
    <dbReference type="NCBI Taxonomy" id="55169"/>
    <lineage>
        <taxon>Eukaryota</taxon>
        <taxon>Fungi</taxon>
        <taxon>Dikarya</taxon>
        <taxon>Ascomycota</taxon>
        <taxon>Pezizomycotina</taxon>
        <taxon>Dothideomycetes</taxon>
        <taxon>Dothideomycetes incertae sedis</taxon>
        <taxon>Botryosphaeriales</taxon>
        <taxon>Botryosphaeriaceae</taxon>
        <taxon>Botryosphaeria</taxon>
    </lineage>
</organism>
<protein>
    <submittedName>
        <fullName evidence="5">5-oxoprolinase</fullName>
    </submittedName>
</protein>
<dbReference type="InterPro" id="IPR002821">
    <property type="entry name" value="Hydantoinase_A"/>
</dbReference>
<gene>
    <name evidence="5" type="ORF">GTA08_BOTSDO09610</name>
</gene>
<dbReference type="InterPro" id="IPR003692">
    <property type="entry name" value="Hydantoinase_B"/>
</dbReference>
<dbReference type="InterPro" id="IPR008040">
    <property type="entry name" value="Hydant_A_N"/>
</dbReference>
<evidence type="ECO:0000313" key="5">
    <source>
        <dbReference type="EMBL" id="KAF4302305.1"/>
    </source>
</evidence>
<feature type="domain" description="Hydantoinase A/oxoprolinase" evidence="2">
    <location>
        <begin position="239"/>
        <end position="530"/>
    </location>
</feature>
<dbReference type="InterPro" id="IPR032675">
    <property type="entry name" value="LRR_dom_sf"/>
</dbReference>
<evidence type="ECO:0000313" key="6">
    <source>
        <dbReference type="Proteomes" id="UP000572817"/>
    </source>
</evidence>
<dbReference type="InterPro" id="IPR045079">
    <property type="entry name" value="Oxoprolinase-like"/>
</dbReference>
<accession>A0A8H4MYM4</accession>
<proteinExistence type="inferred from homology"/>
<dbReference type="Pfam" id="PF02538">
    <property type="entry name" value="Hydantoinase_B"/>
    <property type="match status" value="1"/>
</dbReference>